<evidence type="ECO:0000256" key="3">
    <source>
        <dbReference type="ARBA" id="ARBA00022692"/>
    </source>
</evidence>
<dbReference type="AlphaFoldDB" id="A0A6P1TRQ3"/>
<dbReference type="Proteomes" id="UP000464314">
    <property type="component" value="Chromosome"/>
</dbReference>
<protein>
    <recommendedName>
        <fullName evidence="7">Putative aromatic acid exporter C-terminal domain-containing protein</fullName>
    </recommendedName>
</protein>
<evidence type="ECO:0000313" key="9">
    <source>
        <dbReference type="Proteomes" id="UP000464314"/>
    </source>
</evidence>
<evidence type="ECO:0000313" key="8">
    <source>
        <dbReference type="EMBL" id="QHQ63027.1"/>
    </source>
</evidence>
<keyword evidence="9" id="KW-1185">Reference proteome</keyword>
<evidence type="ECO:0000256" key="4">
    <source>
        <dbReference type="ARBA" id="ARBA00022989"/>
    </source>
</evidence>
<evidence type="ECO:0000256" key="5">
    <source>
        <dbReference type="ARBA" id="ARBA00023136"/>
    </source>
</evidence>
<dbReference type="PANTHER" id="PTHR40064:SF1">
    <property type="entry name" value="MEMBRANE PROTEIN"/>
    <property type="match status" value="1"/>
</dbReference>
<name>A0A6P1TRQ3_9FIRM</name>
<feature type="transmembrane region" description="Helical" evidence="6">
    <location>
        <begin position="57"/>
        <end position="78"/>
    </location>
</feature>
<reference evidence="8 9" key="1">
    <citation type="submission" date="2020-01" db="EMBL/GenBank/DDBJ databases">
        <title>Genome analysis of Anaerocolumna sp. CBA3638.</title>
        <authorList>
            <person name="Kim J."/>
            <person name="Roh S.W."/>
        </authorList>
    </citation>
    <scope>NUCLEOTIDE SEQUENCE [LARGE SCALE GENOMIC DNA]</scope>
    <source>
        <strain evidence="8 9">CBA3638</strain>
    </source>
</reference>
<evidence type="ECO:0000256" key="1">
    <source>
        <dbReference type="ARBA" id="ARBA00004651"/>
    </source>
</evidence>
<dbReference type="GO" id="GO:0005886">
    <property type="term" value="C:plasma membrane"/>
    <property type="evidence" value="ECO:0007669"/>
    <property type="project" value="UniProtKB-SubCell"/>
</dbReference>
<evidence type="ECO:0000256" key="2">
    <source>
        <dbReference type="ARBA" id="ARBA00022475"/>
    </source>
</evidence>
<dbReference type="KEGG" id="anr:Ana3638_21440"/>
<dbReference type="InterPro" id="IPR010343">
    <property type="entry name" value="ArAE_1"/>
</dbReference>
<dbReference type="Pfam" id="PF06081">
    <property type="entry name" value="ArAE_1"/>
    <property type="match status" value="1"/>
</dbReference>
<comment type="subcellular location">
    <subcellularLocation>
        <location evidence="1">Cell membrane</location>
        <topology evidence="1">Multi-pass membrane protein</topology>
    </subcellularLocation>
</comment>
<accession>A0A6P1TRQ3</accession>
<gene>
    <name evidence="8" type="ORF">Ana3638_21440</name>
</gene>
<feature type="transmembrane region" description="Helical" evidence="6">
    <location>
        <begin position="127"/>
        <end position="149"/>
    </location>
</feature>
<keyword evidence="4 6" id="KW-1133">Transmembrane helix</keyword>
<keyword evidence="2" id="KW-1003">Cell membrane</keyword>
<keyword evidence="3 6" id="KW-0812">Transmembrane</keyword>
<dbReference type="Pfam" id="PF11728">
    <property type="entry name" value="ArAE_1_C"/>
    <property type="match status" value="1"/>
</dbReference>
<dbReference type="InterPro" id="IPR052984">
    <property type="entry name" value="UPF0421"/>
</dbReference>
<evidence type="ECO:0000256" key="6">
    <source>
        <dbReference type="SAM" id="Phobius"/>
    </source>
</evidence>
<dbReference type="RefSeq" id="WP_161839849.1">
    <property type="nucleotide sequence ID" value="NZ_CP048000.1"/>
</dbReference>
<dbReference type="InterPro" id="IPR038323">
    <property type="entry name" value="ArAE_1_C_sf"/>
</dbReference>
<feature type="domain" description="Putative aromatic acid exporter C-terminal" evidence="7">
    <location>
        <begin position="158"/>
        <end position="328"/>
    </location>
</feature>
<proteinExistence type="predicted"/>
<dbReference type="InterPro" id="IPR021062">
    <property type="entry name" value="ArAE_1_C"/>
</dbReference>
<evidence type="ECO:0000259" key="7">
    <source>
        <dbReference type="Pfam" id="PF11728"/>
    </source>
</evidence>
<keyword evidence="5 6" id="KW-0472">Membrane</keyword>
<organism evidence="8 9">
    <name type="scientific">Anaerocolumna sedimenticola</name>
    <dbReference type="NCBI Taxonomy" id="2696063"/>
    <lineage>
        <taxon>Bacteria</taxon>
        <taxon>Bacillati</taxon>
        <taxon>Bacillota</taxon>
        <taxon>Clostridia</taxon>
        <taxon>Lachnospirales</taxon>
        <taxon>Lachnospiraceae</taxon>
        <taxon>Anaerocolumna</taxon>
    </lineage>
</organism>
<feature type="transmembrane region" description="Helical" evidence="6">
    <location>
        <begin position="90"/>
        <end position="115"/>
    </location>
</feature>
<dbReference type="PANTHER" id="PTHR40064">
    <property type="entry name" value="MEMBRANE PROTEIN-RELATED"/>
    <property type="match status" value="1"/>
</dbReference>
<dbReference type="Gene3D" id="1.20.120.940">
    <property type="entry name" value="Putative aromatic acid exporter, C-terminal domain"/>
    <property type="match status" value="1"/>
</dbReference>
<sequence>MKTFKRKTNKINFIKIFKIAAGSSAAILFADFLGLKYSASAGIITLLSIQDTKKETLVVAGKRFLSFLLALLTAYVLFRIFGYHTITFGVFLLVFITESYVFHLQEGIAMCSVLVTHFLIEKDMGTAFIWNETLIMIVGTFVGILLNLYMPGNSDAVKADMRLIENDMKIILGKLSECILSNRDTVKSDESKNCCTLDKDFNDLDDYLREAFSRAYDNMNNTLLSDTRYYIQYFTMRKTQVNILKHIKEQLCLLTIVPRQASPIASFLNTVREQFHEYNNAEKLLGELEQIKSGFRREQNPVTREEFENRAVLYIILYDLENFLNIKKSFVNNISFNQIITYWKTDD</sequence>
<dbReference type="EMBL" id="CP048000">
    <property type="protein sequence ID" value="QHQ63027.1"/>
    <property type="molecule type" value="Genomic_DNA"/>
</dbReference>